<reference evidence="5" key="3">
    <citation type="submission" date="2016-03" db="UniProtKB">
        <authorList>
            <consortium name="EnsemblProtists"/>
        </authorList>
    </citation>
    <scope>IDENTIFICATION</scope>
</reference>
<reference evidence="6" key="2">
    <citation type="submission" date="2012-11" db="EMBL/GenBank/DDBJ databases">
        <authorList>
            <person name="Kuo A."/>
            <person name="Curtis B.A."/>
            <person name="Tanifuji G."/>
            <person name="Burki F."/>
            <person name="Gruber A."/>
            <person name="Irimia M."/>
            <person name="Maruyama S."/>
            <person name="Arias M.C."/>
            <person name="Ball S.G."/>
            <person name="Gile G.H."/>
            <person name="Hirakawa Y."/>
            <person name="Hopkins J.F."/>
            <person name="Rensing S.A."/>
            <person name="Schmutz J."/>
            <person name="Symeonidi A."/>
            <person name="Elias M."/>
            <person name="Eveleigh R.J."/>
            <person name="Herman E.K."/>
            <person name="Klute M.J."/>
            <person name="Nakayama T."/>
            <person name="Obornik M."/>
            <person name="Reyes-Prieto A."/>
            <person name="Armbrust E.V."/>
            <person name="Aves S.J."/>
            <person name="Beiko R.G."/>
            <person name="Coutinho P."/>
            <person name="Dacks J.B."/>
            <person name="Durnford D.G."/>
            <person name="Fast N.M."/>
            <person name="Green B.R."/>
            <person name="Grisdale C."/>
            <person name="Hempe F."/>
            <person name="Henrissat B."/>
            <person name="Hoppner M.P."/>
            <person name="Ishida K.-I."/>
            <person name="Kim E."/>
            <person name="Koreny L."/>
            <person name="Kroth P.G."/>
            <person name="Liu Y."/>
            <person name="Malik S.-B."/>
            <person name="Maier U.G."/>
            <person name="McRose D."/>
            <person name="Mock T."/>
            <person name="Neilson J.A."/>
            <person name="Onodera N.T."/>
            <person name="Poole A.M."/>
            <person name="Pritham E.J."/>
            <person name="Richards T.A."/>
            <person name="Rocap G."/>
            <person name="Roy S.W."/>
            <person name="Sarai C."/>
            <person name="Schaack S."/>
            <person name="Shirato S."/>
            <person name="Slamovits C.H."/>
            <person name="Spencer D.F."/>
            <person name="Suzuki S."/>
            <person name="Worden A.Z."/>
            <person name="Zauner S."/>
            <person name="Barry K."/>
            <person name="Bell C."/>
            <person name="Bharti A.K."/>
            <person name="Crow J.A."/>
            <person name="Grimwood J."/>
            <person name="Kramer R."/>
            <person name="Lindquist E."/>
            <person name="Lucas S."/>
            <person name="Salamov A."/>
            <person name="McFadden G.I."/>
            <person name="Lane C.E."/>
            <person name="Keeling P.J."/>
            <person name="Gray M.W."/>
            <person name="Grigoriev I.V."/>
            <person name="Archibald J.M."/>
        </authorList>
    </citation>
    <scope>NUCLEOTIDE SEQUENCE</scope>
    <source>
        <strain evidence="6">CCMP2712</strain>
    </source>
</reference>
<dbReference type="AlphaFoldDB" id="L1JYZ1"/>
<dbReference type="Pfam" id="PF01926">
    <property type="entry name" value="MMR_HSR1"/>
    <property type="match status" value="1"/>
</dbReference>
<feature type="chain" id="PRO_5008771923" description="G domain-containing protein" evidence="2">
    <location>
        <begin position="22"/>
        <end position="274"/>
    </location>
</feature>
<dbReference type="InterPro" id="IPR027417">
    <property type="entry name" value="P-loop_NTPase"/>
</dbReference>
<evidence type="ECO:0000313" key="6">
    <source>
        <dbReference type="Proteomes" id="UP000011087"/>
    </source>
</evidence>
<dbReference type="InterPro" id="IPR025662">
    <property type="entry name" value="Sigma_54_int_dom_ATP-bd_1"/>
</dbReference>
<feature type="domain" description="G" evidence="3">
    <location>
        <begin position="69"/>
        <end position="135"/>
    </location>
</feature>
<accession>L1JYZ1</accession>
<dbReference type="PROSITE" id="PS00675">
    <property type="entry name" value="SIGMA54_INTERACT_1"/>
    <property type="match status" value="1"/>
</dbReference>
<organism evidence="4">
    <name type="scientific">Guillardia theta (strain CCMP2712)</name>
    <name type="common">Cryptophyte</name>
    <dbReference type="NCBI Taxonomy" id="905079"/>
    <lineage>
        <taxon>Eukaryota</taxon>
        <taxon>Cryptophyceae</taxon>
        <taxon>Pyrenomonadales</taxon>
        <taxon>Geminigeraceae</taxon>
        <taxon>Guillardia</taxon>
    </lineage>
</organism>
<keyword evidence="6" id="KW-1185">Reference proteome</keyword>
<dbReference type="Gene3D" id="3.40.50.300">
    <property type="entry name" value="P-loop containing nucleotide triphosphate hydrolases"/>
    <property type="match status" value="1"/>
</dbReference>
<protein>
    <recommendedName>
        <fullName evidence="3">G domain-containing protein</fullName>
    </recommendedName>
</protein>
<dbReference type="InterPro" id="IPR006073">
    <property type="entry name" value="GTP-bd"/>
</dbReference>
<sequence length="274" mass="31003">MSSFALYPSFLFISLFRNLESARVALSDPNLLDSFFKEWNATLDFVDCAKQIGCSTDFPRQLPLHGVNILMIGETGAGKSLLVKVITGDNSIVTSSTHCGTTCELRHKSECGLRWIDTPGFKLPLSPEEAEKKEQSWWEKQKTHFTWSRWLQRITTLMTKRDLKVRPLVAVYCHRASSRVIPQRMLEIFKIPHSMQVPLILAITDVCSVDDSALAEIRTAFKDVIMQLGYNGLGKPASLIEINSEEKTVRGHRYKVTGVKNLIEEILNHLDPRA</sequence>
<dbReference type="PaxDb" id="55529-EKX53564"/>
<keyword evidence="2" id="KW-0732">Signal</keyword>
<dbReference type="GO" id="GO:0009507">
    <property type="term" value="C:chloroplast"/>
    <property type="evidence" value="ECO:0007669"/>
    <property type="project" value="UniProtKB-SubCell"/>
</dbReference>
<gene>
    <name evidence="4" type="ORF">GUITHDRAFT_160867</name>
</gene>
<comment type="subcellular location">
    <subcellularLocation>
        <location evidence="1">Plastid</location>
        <location evidence="1">Chloroplast</location>
    </subcellularLocation>
</comment>
<dbReference type="EnsemblProtists" id="EKX53564">
    <property type="protein sequence ID" value="EKX53564"/>
    <property type="gene ID" value="GUITHDRAFT_160867"/>
</dbReference>
<dbReference type="KEGG" id="gtt:GUITHDRAFT_160867"/>
<evidence type="ECO:0000313" key="4">
    <source>
        <dbReference type="EMBL" id="EKX53564.1"/>
    </source>
</evidence>
<dbReference type="EMBL" id="JH992969">
    <property type="protein sequence ID" value="EKX53564.1"/>
    <property type="molecule type" value="Genomic_DNA"/>
</dbReference>
<evidence type="ECO:0000256" key="2">
    <source>
        <dbReference type="SAM" id="SignalP"/>
    </source>
</evidence>
<dbReference type="GO" id="GO:0005525">
    <property type="term" value="F:GTP binding"/>
    <property type="evidence" value="ECO:0007669"/>
    <property type="project" value="InterPro"/>
</dbReference>
<feature type="signal peptide" evidence="2">
    <location>
        <begin position="1"/>
        <end position="21"/>
    </location>
</feature>
<proteinExistence type="predicted"/>
<evidence type="ECO:0000313" key="5">
    <source>
        <dbReference type="EnsemblProtists" id="EKX53564"/>
    </source>
</evidence>
<dbReference type="HOGENOM" id="CLU_1017791_0_0_1"/>
<dbReference type="RefSeq" id="XP_005840544.1">
    <property type="nucleotide sequence ID" value="XM_005840487.1"/>
</dbReference>
<evidence type="ECO:0000259" key="3">
    <source>
        <dbReference type="Pfam" id="PF01926"/>
    </source>
</evidence>
<dbReference type="Proteomes" id="UP000011087">
    <property type="component" value="Unassembled WGS sequence"/>
</dbReference>
<evidence type="ECO:0000256" key="1">
    <source>
        <dbReference type="ARBA" id="ARBA00004229"/>
    </source>
</evidence>
<feature type="non-terminal residue" evidence="4">
    <location>
        <position position="1"/>
    </location>
</feature>
<dbReference type="SUPFAM" id="SSF52540">
    <property type="entry name" value="P-loop containing nucleoside triphosphate hydrolases"/>
    <property type="match status" value="2"/>
</dbReference>
<dbReference type="OrthoDB" id="8954335at2759"/>
<reference evidence="4 6" key="1">
    <citation type="journal article" date="2012" name="Nature">
        <title>Algal genomes reveal evolutionary mosaicism and the fate of nucleomorphs.</title>
        <authorList>
            <consortium name="DOE Joint Genome Institute"/>
            <person name="Curtis B.A."/>
            <person name="Tanifuji G."/>
            <person name="Burki F."/>
            <person name="Gruber A."/>
            <person name="Irimia M."/>
            <person name="Maruyama S."/>
            <person name="Arias M.C."/>
            <person name="Ball S.G."/>
            <person name="Gile G.H."/>
            <person name="Hirakawa Y."/>
            <person name="Hopkins J.F."/>
            <person name="Kuo A."/>
            <person name="Rensing S.A."/>
            <person name="Schmutz J."/>
            <person name="Symeonidi A."/>
            <person name="Elias M."/>
            <person name="Eveleigh R.J."/>
            <person name="Herman E.K."/>
            <person name="Klute M.J."/>
            <person name="Nakayama T."/>
            <person name="Obornik M."/>
            <person name="Reyes-Prieto A."/>
            <person name="Armbrust E.V."/>
            <person name="Aves S.J."/>
            <person name="Beiko R.G."/>
            <person name="Coutinho P."/>
            <person name="Dacks J.B."/>
            <person name="Durnford D.G."/>
            <person name="Fast N.M."/>
            <person name="Green B.R."/>
            <person name="Grisdale C.J."/>
            <person name="Hempel F."/>
            <person name="Henrissat B."/>
            <person name="Hoppner M.P."/>
            <person name="Ishida K."/>
            <person name="Kim E."/>
            <person name="Koreny L."/>
            <person name="Kroth P.G."/>
            <person name="Liu Y."/>
            <person name="Malik S.B."/>
            <person name="Maier U.G."/>
            <person name="McRose D."/>
            <person name="Mock T."/>
            <person name="Neilson J.A."/>
            <person name="Onodera N.T."/>
            <person name="Poole A.M."/>
            <person name="Pritham E.J."/>
            <person name="Richards T.A."/>
            <person name="Rocap G."/>
            <person name="Roy S.W."/>
            <person name="Sarai C."/>
            <person name="Schaack S."/>
            <person name="Shirato S."/>
            <person name="Slamovits C.H."/>
            <person name="Spencer D.F."/>
            <person name="Suzuki S."/>
            <person name="Worden A.Z."/>
            <person name="Zauner S."/>
            <person name="Barry K."/>
            <person name="Bell C."/>
            <person name="Bharti A.K."/>
            <person name="Crow J.A."/>
            <person name="Grimwood J."/>
            <person name="Kramer R."/>
            <person name="Lindquist E."/>
            <person name="Lucas S."/>
            <person name="Salamov A."/>
            <person name="McFadden G.I."/>
            <person name="Lane C.E."/>
            <person name="Keeling P.J."/>
            <person name="Gray M.W."/>
            <person name="Grigoriev I.V."/>
            <person name="Archibald J.M."/>
        </authorList>
    </citation>
    <scope>NUCLEOTIDE SEQUENCE</scope>
    <source>
        <strain evidence="4 6">CCMP2712</strain>
    </source>
</reference>
<name>L1JYZ1_GUITC</name>
<dbReference type="GeneID" id="17310553"/>